<dbReference type="GO" id="GO:0008506">
    <property type="term" value="F:sucrose:proton symporter activity"/>
    <property type="evidence" value="ECO:0007669"/>
    <property type="project" value="TreeGrafter"/>
</dbReference>
<dbReference type="SUPFAM" id="SSF103473">
    <property type="entry name" value="MFS general substrate transporter"/>
    <property type="match status" value="1"/>
</dbReference>
<sequence>MSVSALLWISGPLCGMIVQPLLGAVSDSYEPKVPGRNKRKPFILGGAVATAFSMTGLARIPNIVVFLERFCGSEYRTPLLMINATMWVCLLSISVQPLQGGVRTLLHEVCSKRAQSRSAAWQGVLVAVGTVCGYYLASVPIGGGHDGGWSDVARFQNLSAVVSVLLLLCSTITVACPYNNSYRTAALPAAKASLSMSLTGALKRNVDCLRSLPRVIQLTLQVQFFSWLGWFPALYYQTA</sequence>
<dbReference type="PANTHER" id="PTHR19432:SF35">
    <property type="entry name" value="SOLUTE CARRIER FAMILY 45 MEMBER 3 ISOFORM X1"/>
    <property type="match status" value="1"/>
</dbReference>
<organism evidence="7 8">
    <name type="scientific">Dothistroma septosporum (strain NZE10 / CBS 128990)</name>
    <name type="common">Red band needle blight fungus</name>
    <name type="synonym">Mycosphaerella pini</name>
    <dbReference type="NCBI Taxonomy" id="675120"/>
    <lineage>
        <taxon>Eukaryota</taxon>
        <taxon>Fungi</taxon>
        <taxon>Dikarya</taxon>
        <taxon>Ascomycota</taxon>
        <taxon>Pezizomycotina</taxon>
        <taxon>Dothideomycetes</taxon>
        <taxon>Dothideomycetidae</taxon>
        <taxon>Mycosphaerellales</taxon>
        <taxon>Mycosphaerellaceae</taxon>
        <taxon>Dothistroma</taxon>
    </lineage>
</organism>
<feature type="transmembrane region" description="Helical" evidence="6">
    <location>
        <begin position="119"/>
        <end position="137"/>
    </location>
</feature>
<reference evidence="8" key="1">
    <citation type="journal article" date="2012" name="PLoS Genet.">
        <title>The genomes of the fungal plant pathogens Cladosporium fulvum and Dothistroma septosporum reveal adaptation to different hosts and lifestyles but also signatures of common ancestry.</title>
        <authorList>
            <person name="de Wit P.J.G.M."/>
            <person name="van der Burgt A."/>
            <person name="Oekmen B."/>
            <person name="Stergiopoulos I."/>
            <person name="Abd-Elsalam K.A."/>
            <person name="Aerts A.L."/>
            <person name="Bahkali A.H."/>
            <person name="Beenen H.G."/>
            <person name="Chettri P."/>
            <person name="Cox M.P."/>
            <person name="Datema E."/>
            <person name="de Vries R.P."/>
            <person name="Dhillon B."/>
            <person name="Ganley A.R."/>
            <person name="Griffiths S.A."/>
            <person name="Guo Y."/>
            <person name="Hamelin R.C."/>
            <person name="Henrissat B."/>
            <person name="Kabir M.S."/>
            <person name="Jashni M.K."/>
            <person name="Kema G."/>
            <person name="Klaubauf S."/>
            <person name="Lapidus A."/>
            <person name="Levasseur A."/>
            <person name="Lindquist E."/>
            <person name="Mehrabi R."/>
            <person name="Ohm R.A."/>
            <person name="Owen T.J."/>
            <person name="Salamov A."/>
            <person name="Schwelm A."/>
            <person name="Schijlen E."/>
            <person name="Sun H."/>
            <person name="van den Burg H.A."/>
            <person name="van Ham R.C.H.J."/>
            <person name="Zhang S."/>
            <person name="Goodwin S.B."/>
            <person name="Grigoriev I.V."/>
            <person name="Collemare J."/>
            <person name="Bradshaw R.E."/>
        </authorList>
    </citation>
    <scope>NUCLEOTIDE SEQUENCE [LARGE SCALE GENOMIC DNA]</scope>
    <source>
        <strain evidence="8">NZE10 / CBS 128990</strain>
    </source>
</reference>
<name>N1PIQ2_DOTSN</name>
<dbReference type="eggNOG" id="KOG0637">
    <property type="taxonomic scope" value="Eukaryota"/>
</dbReference>
<evidence type="ECO:0000256" key="1">
    <source>
        <dbReference type="ARBA" id="ARBA00004141"/>
    </source>
</evidence>
<dbReference type="AlphaFoldDB" id="N1PIQ2"/>
<evidence type="ECO:0008006" key="9">
    <source>
        <dbReference type="Google" id="ProtNLM"/>
    </source>
</evidence>
<gene>
    <name evidence="7" type="ORF">DOTSEDRAFT_72938</name>
</gene>
<dbReference type="InterPro" id="IPR036259">
    <property type="entry name" value="MFS_trans_sf"/>
</dbReference>
<evidence type="ECO:0000313" key="7">
    <source>
        <dbReference type="EMBL" id="EME42009.1"/>
    </source>
</evidence>
<feature type="transmembrane region" description="Helical" evidence="6">
    <location>
        <begin position="6"/>
        <end position="29"/>
    </location>
</feature>
<evidence type="ECO:0000256" key="3">
    <source>
        <dbReference type="ARBA" id="ARBA00022692"/>
    </source>
</evidence>
<dbReference type="OMA" id="MINATMW"/>
<reference evidence="7 8" key="2">
    <citation type="journal article" date="2012" name="PLoS Pathog.">
        <title>Diverse lifestyles and strategies of plant pathogenesis encoded in the genomes of eighteen Dothideomycetes fungi.</title>
        <authorList>
            <person name="Ohm R.A."/>
            <person name="Feau N."/>
            <person name="Henrissat B."/>
            <person name="Schoch C.L."/>
            <person name="Horwitz B.A."/>
            <person name="Barry K.W."/>
            <person name="Condon B.J."/>
            <person name="Copeland A.C."/>
            <person name="Dhillon B."/>
            <person name="Glaser F."/>
            <person name="Hesse C.N."/>
            <person name="Kosti I."/>
            <person name="LaButti K."/>
            <person name="Lindquist E.A."/>
            <person name="Lucas S."/>
            <person name="Salamov A.A."/>
            <person name="Bradshaw R.E."/>
            <person name="Ciuffetti L."/>
            <person name="Hamelin R.C."/>
            <person name="Kema G.H.J."/>
            <person name="Lawrence C."/>
            <person name="Scott J.A."/>
            <person name="Spatafora J.W."/>
            <person name="Turgeon B.G."/>
            <person name="de Wit P.J.G.M."/>
            <person name="Zhong S."/>
            <person name="Goodwin S.B."/>
            <person name="Grigoriev I.V."/>
        </authorList>
    </citation>
    <scope>NUCLEOTIDE SEQUENCE [LARGE SCALE GENOMIC DNA]</scope>
    <source>
        <strain evidence="8">NZE10 / CBS 128990</strain>
    </source>
</reference>
<keyword evidence="5 6" id="KW-0472">Membrane</keyword>
<evidence type="ECO:0000256" key="2">
    <source>
        <dbReference type="ARBA" id="ARBA00022448"/>
    </source>
</evidence>
<dbReference type="GO" id="GO:0005886">
    <property type="term" value="C:plasma membrane"/>
    <property type="evidence" value="ECO:0007669"/>
    <property type="project" value="TreeGrafter"/>
</dbReference>
<dbReference type="EMBL" id="KB446541">
    <property type="protein sequence ID" value="EME42009.1"/>
    <property type="molecule type" value="Genomic_DNA"/>
</dbReference>
<proteinExistence type="predicted"/>
<evidence type="ECO:0000256" key="5">
    <source>
        <dbReference type="ARBA" id="ARBA00023136"/>
    </source>
</evidence>
<protein>
    <recommendedName>
        <fullName evidence="9">Major facilitator superfamily (MFS) profile domain-containing protein</fullName>
    </recommendedName>
</protein>
<keyword evidence="8" id="KW-1185">Reference proteome</keyword>
<feature type="transmembrane region" description="Helical" evidence="6">
    <location>
        <begin position="41"/>
        <end position="60"/>
    </location>
</feature>
<dbReference type="PANTHER" id="PTHR19432">
    <property type="entry name" value="SUGAR TRANSPORTER"/>
    <property type="match status" value="1"/>
</dbReference>
<comment type="subcellular location">
    <subcellularLocation>
        <location evidence="1">Membrane</location>
        <topology evidence="1">Multi-pass membrane protein</topology>
    </subcellularLocation>
</comment>
<dbReference type="Gene3D" id="1.20.1250.20">
    <property type="entry name" value="MFS general substrate transporter like domains"/>
    <property type="match status" value="1"/>
</dbReference>
<evidence type="ECO:0000256" key="4">
    <source>
        <dbReference type="ARBA" id="ARBA00022989"/>
    </source>
</evidence>
<dbReference type="HOGENOM" id="CLU_1161100_0_0_1"/>
<feature type="transmembrane region" description="Helical" evidence="6">
    <location>
        <begin position="80"/>
        <end position="98"/>
    </location>
</feature>
<keyword evidence="4 6" id="KW-1133">Transmembrane helix</keyword>
<evidence type="ECO:0000256" key="6">
    <source>
        <dbReference type="SAM" id="Phobius"/>
    </source>
</evidence>
<keyword evidence="3 6" id="KW-0812">Transmembrane</keyword>
<evidence type="ECO:0000313" key="8">
    <source>
        <dbReference type="Proteomes" id="UP000016933"/>
    </source>
</evidence>
<dbReference type="Proteomes" id="UP000016933">
    <property type="component" value="Unassembled WGS sequence"/>
</dbReference>
<feature type="transmembrane region" description="Helical" evidence="6">
    <location>
        <begin position="157"/>
        <end position="178"/>
    </location>
</feature>
<dbReference type="OrthoDB" id="28755at2759"/>
<accession>N1PIQ2</accession>
<keyword evidence="2" id="KW-0813">Transport</keyword>